<proteinExistence type="predicted"/>
<gene>
    <name evidence="1" type="ORF">EVAR_62554_1</name>
</gene>
<evidence type="ECO:0000313" key="2">
    <source>
        <dbReference type="Proteomes" id="UP000299102"/>
    </source>
</evidence>
<dbReference type="EMBL" id="BGZK01001411">
    <property type="protein sequence ID" value="GBP79359.1"/>
    <property type="molecule type" value="Genomic_DNA"/>
</dbReference>
<reference evidence="1 2" key="1">
    <citation type="journal article" date="2019" name="Commun. Biol.">
        <title>The bagworm genome reveals a unique fibroin gene that provides high tensile strength.</title>
        <authorList>
            <person name="Kono N."/>
            <person name="Nakamura H."/>
            <person name="Ohtoshi R."/>
            <person name="Tomita M."/>
            <person name="Numata K."/>
            <person name="Arakawa K."/>
        </authorList>
    </citation>
    <scope>NUCLEOTIDE SEQUENCE [LARGE SCALE GENOMIC DNA]</scope>
</reference>
<dbReference type="AlphaFoldDB" id="A0A4C1YXH8"/>
<comment type="caution">
    <text evidence="1">The sequence shown here is derived from an EMBL/GenBank/DDBJ whole genome shotgun (WGS) entry which is preliminary data.</text>
</comment>
<dbReference type="Proteomes" id="UP000299102">
    <property type="component" value="Unassembled WGS sequence"/>
</dbReference>
<protein>
    <submittedName>
        <fullName evidence="1">Uncharacterized protein</fullName>
    </submittedName>
</protein>
<keyword evidence="2" id="KW-1185">Reference proteome</keyword>
<name>A0A4C1YXH8_EUMVA</name>
<accession>A0A4C1YXH8</accession>
<organism evidence="1 2">
    <name type="scientific">Eumeta variegata</name>
    <name type="common">Bagworm moth</name>
    <name type="synonym">Eumeta japonica</name>
    <dbReference type="NCBI Taxonomy" id="151549"/>
    <lineage>
        <taxon>Eukaryota</taxon>
        <taxon>Metazoa</taxon>
        <taxon>Ecdysozoa</taxon>
        <taxon>Arthropoda</taxon>
        <taxon>Hexapoda</taxon>
        <taxon>Insecta</taxon>
        <taxon>Pterygota</taxon>
        <taxon>Neoptera</taxon>
        <taxon>Endopterygota</taxon>
        <taxon>Lepidoptera</taxon>
        <taxon>Glossata</taxon>
        <taxon>Ditrysia</taxon>
        <taxon>Tineoidea</taxon>
        <taxon>Psychidae</taxon>
        <taxon>Oiketicinae</taxon>
        <taxon>Eumeta</taxon>
    </lineage>
</organism>
<sequence length="125" mass="13948">MSAGGRKCNIVGIDARLAVKLMSFDAGLAKLWPRVKSKVLAPSPYFVLMSHFFGYRITQQHVSPADTINIDTQLTCHTRSLSFRGADWGERKLTHTFTHCGLSKLKTDTLSARVVYTTVDYLAEI</sequence>
<evidence type="ECO:0000313" key="1">
    <source>
        <dbReference type="EMBL" id="GBP79359.1"/>
    </source>
</evidence>